<evidence type="ECO:0000256" key="1">
    <source>
        <dbReference type="SAM" id="Coils"/>
    </source>
</evidence>
<dbReference type="GeneID" id="54553987"/>
<organism evidence="3 4">
    <name type="scientific">Westerdykella ornata</name>
    <dbReference type="NCBI Taxonomy" id="318751"/>
    <lineage>
        <taxon>Eukaryota</taxon>
        <taxon>Fungi</taxon>
        <taxon>Dikarya</taxon>
        <taxon>Ascomycota</taxon>
        <taxon>Pezizomycotina</taxon>
        <taxon>Dothideomycetes</taxon>
        <taxon>Pleosporomycetidae</taxon>
        <taxon>Pleosporales</taxon>
        <taxon>Sporormiaceae</taxon>
        <taxon>Westerdykella</taxon>
    </lineage>
</organism>
<reference evidence="3" key="1">
    <citation type="journal article" date="2020" name="Stud. Mycol.">
        <title>101 Dothideomycetes genomes: a test case for predicting lifestyles and emergence of pathogens.</title>
        <authorList>
            <person name="Haridas S."/>
            <person name="Albert R."/>
            <person name="Binder M."/>
            <person name="Bloem J."/>
            <person name="Labutti K."/>
            <person name="Salamov A."/>
            <person name="Andreopoulos B."/>
            <person name="Baker S."/>
            <person name="Barry K."/>
            <person name="Bills G."/>
            <person name="Bluhm B."/>
            <person name="Cannon C."/>
            <person name="Castanera R."/>
            <person name="Culley D."/>
            <person name="Daum C."/>
            <person name="Ezra D."/>
            <person name="Gonzalez J."/>
            <person name="Henrissat B."/>
            <person name="Kuo A."/>
            <person name="Liang C."/>
            <person name="Lipzen A."/>
            <person name="Lutzoni F."/>
            <person name="Magnuson J."/>
            <person name="Mondo S."/>
            <person name="Nolan M."/>
            <person name="Ohm R."/>
            <person name="Pangilinan J."/>
            <person name="Park H.-J."/>
            <person name="Ramirez L."/>
            <person name="Alfaro M."/>
            <person name="Sun H."/>
            <person name="Tritt A."/>
            <person name="Yoshinaga Y."/>
            <person name="Zwiers L.-H."/>
            <person name="Turgeon B."/>
            <person name="Goodwin S."/>
            <person name="Spatafora J."/>
            <person name="Crous P."/>
            <person name="Grigoriev I."/>
        </authorList>
    </citation>
    <scope>NUCLEOTIDE SEQUENCE</scope>
    <source>
        <strain evidence="3">CBS 379.55</strain>
    </source>
</reference>
<accession>A0A6A6JQZ1</accession>
<evidence type="ECO:0000256" key="2">
    <source>
        <dbReference type="SAM" id="MobiDB-lite"/>
    </source>
</evidence>
<evidence type="ECO:0000313" key="4">
    <source>
        <dbReference type="Proteomes" id="UP000800097"/>
    </source>
</evidence>
<evidence type="ECO:0000313" key="3">
    <source>
        <dbReference type="EMBL" id="KAF2277379.1"/>
    </source>
</evidence>
<feature type="compositionally biased region" description="Polar residues" evidence="2">
    <location>
        <begin position="249"/>
        <end position="296"/>
    </location>
</feature>
<dbReference type="RefSeq" id="XP_033654918.1">
    <property type="nucleotide sequence ID" value="XM_033800812.1"/>
</dbReference>
<keyword evidence="1" id="KW-0175">Coiled coil</keyword>
<feature type="coiled-coil region" evidence="1">
    <location>
        <begin position="428"/>
        <end position="493"/>
    </location>
</feature>
<dbReference type="AlphaFoldDB" id="A0A6A6JQZ1"/>
<proteinExistence type="predicted"/>
<gene>
    <name evidence="3" type="ORF">EI97DRAFT_457404</name>
</gene>
<feature type="region of interest" description="Disordered" evidence="2">
    <location>
        <begin position="1"/>
        <end position="21"/>
    </location>
</feature>
<feature type="compositionally biased region" description="Polar residues" evidence="2">
    <location>
        <begin position="209"/>
        <end position="220"/>
    </location>
</feature>
<sequence length="504" mass="56210">MAPSTETAQNNPTSSATKTANNVTYETLMRAVKEDVQLRDDFRYVAPADRLDFSPAPPPKALKDYLPTRLRVGESYSYESDVYAYVHRSRKKQQTSSPNYNGVTYVLGWGETVNPEAVVFSDHFANVWSRAEIMPAYFDRIRFMILFYYLEKGHLGSFPEFKGHGIGKFKKCCDSIAGIARHTHQPAYRSDITMQANNMVDQTSSAHTTAPLQETDTTGSAHPGTDRTLLAGAPEHSVVTPAADKVSKTRTPSTSIDIAKDVNTSSEGEIGTASEQNTTPSSQNPPAGVQDQSTIAQAPPASPSPSSKKRSRETMEDIIHDGTITMEGGHSLHYLRQFVDALREEACKKVKTETESLHSKIHELEVACATAVTGKAKAEEKSKEMANDTQRYCTLINDLEKEKNKERSDRIDTEFRLYDLKVRRDLVLKESNGEIEKLRTQVAKLDEEKQVAELELQRLRALEGETAKMLEEKKIAETENQKLQEELKGLREFKAAVLAVTSNQ</sequence>
<dbReference type="Proteomes" id="UP000800097">
    <property type="component" value="Unassembled WGS sequence"/>
</dbReference>
<dbReference type="EMBL" id="ML986490">
    <property type="protein sequence ID" value="KAF2277379.1"/>
    <property type="molecule type" value="Genomic_DNA"/>
</dbReference>
<protein>
    <submittedName>
        <fullName evidence="3">Uncharacterized protein</fullName>
    </submittedName>
</protein>
<feature type="region of interest" description="Disordered" evidence="2">
    <location>
        <begin position="209"/>
        <end position="313"/>
    </location>
</feature>
<name>A0A6A6JQZ1_WESOR</name>
<keyword evidence="4" id="KW-1185">Reference proteome</keyword>